<dbReference type="GO" id="GO:0052689">
    <property type="term" value="F:carboxylic ester hydrolase activity"/>
    <property type="evidence" value="ECO:0007669"/>
    <property type="project" value="UniProtKB-KW"/>
</dbReference>
<feature type="domain" description="Carboxylesterase type B" evidence="7">
    <location>
        <begin position="128"/>
        <end position="496"/>
    </location>
</feature>
<feature type="region of interest" description="Disordered" evidence="6">
    <location>
        <begin position="95"/>
        <end position="129"/>
    </location>
</feature>
<reference evidence="8 9" key="1">
    <citation type="submission" date="2024-05" db="EMBL/GenBank/DDBJ databases">
        <authorList>
            <person name="Wallberg A."/>
        </authorList>
    </citation>
    <scope>NUCLEOTIDE SEQUENCE [LARGE SCALE GENOMIC DNA]</scope>
</reference>
<evidence type="ECO:0000256" key="6">
    <source>
        <dbReference type="SAM" id="MobiDB-lite"/>
    </source>
</evidence>
<evidence type="ECO:0000313" key="8">
    <source>
        <dbReference type="EMBL" id="CAL4059928.1"/>
    </source>
</evidence>
<dbReference type="Gene3D" id="3.40.50.1820">
    <property type="entry name" value="alpha/beta hydrolase"/>
    <property type="match status" value="1"/>
</dbReference>
<dbReference type="AlphaFoldDB" id="A0AAV2PJH2"/>
<name>A0AAV2PJH2_MEGNR</name>
<organism evidence="8 9">
    <name type="scientific">Meganyctiphanes norvegica</name>
    <name type="common">Northern krill</name>
    <name type="synonym">Thysanopoda norvegica</name>
    <dbReference type="NCBI Taxonomy" id="48144"/>
    <lineage>
        <taxon>Eukaryota</taxon>
        <taxon>Metazoa</taxon>
        <taxon>Ecdysozoa</taxon>
        <taxon>Arthropoda</taxon>
        <taxon>Crustacea</taxon>
        <taxon>Multicrustacea</taxon>
        <taxon>Malacostraca</taxon>
        <taxon>Eumalacostraca</taxon>
        <taxon>Eucarida</taxon>
        <taxon>Euphausiacea</taxon>
        <taxon>Euphausiidae</taxon>
        <taxon>Meganyctiphanes</taxon>
    </lineage>
</organism>
<dbReference type="InterPro" id="IPR002018">
    <property type="entry name" value="CarbesteraseB"/>
</dbReference>
<keyword evidence="9" id="KW-1185">Reference proteome</keyword>
<evidence type="ECO:0000256" key="5">
    <source>
        <dbReference type="RuleBase" id="RU361235"/>
    </source>
</evidence>
<evidence type="ECO:0000256" key="2">
    <source>
        <dbReference type="ARBA" id="ARBA00022487"/>
    </source>
</evidence>
<keyword evidence="3 5" id="KW-0378">Hydrolase</keyword>
<evidence type="ECO:0000259" key="7">
    <source>
        <dbReference type="Pfam" id="PF00135"/>
    </source>
</evidence>
<evidence type="ECO:0000256" key="1">
    <source>
        <dbReference type="ARBA" id="ARBA00005964"/>
    </source>
</evidence>
<dbReference type="SUPFAM" id="SSF53474">
    <property type="entry name" value="alpha/beta-Hydrolases"/>
    <property type="match status" value="1"/>
</dbReference>
<feature type="non-terminal residue" evidence="8">
    <location>
        <position position="606"/>
    </location>
</feature>
<keyword evidence="2" id="KW-0719">Serine esterase</keyword>
<dbReference type="EMBL" id="CAXKWB010000240">
    <property type="protein sequence ID" value="CAL4059928.1"/>
    <property type="molecule type" value="Genomic_DNA"/>
</dbReference>
<proteinExistence type="inferred from homology"/>
<accession>A0AAV2PJH2</accession>
<comment type="similarity">
    <text evidence="1 5">Belongs to the type-B carboxylesterase/lipase family.</text>
</comment>
<keyword evidence="4" id="KW-0325">Glycoprotein</keyword>
<evidence type="ECO:0000313" key="9">
    <source>
        <dbReference type="Proteomes" id="UP001497623"/>
    </source>
</evidence>
<sequence length="606" mass="67764">MQPDSLCSLQLTQIIRLKFSKEKFPRKRSAGTAPLKLGNPEVDQSRNSQKIWESKFHVTKSNFQPYNSASSNTLVFSLSHQILMSLPARLAGDSTQGTFQSNIQQNLPPSLPPENTGGAGLKNERQASPEVTLPDLGTARGKVMKTFHGRDMYAFQSMPFALPPVGKRRFQSSEVWNSTTGSLWPTEEGDDFYDATYLRSRCPQVSLILNQVAGREDCLHLSVYTPQNPSEMKDKKLPVMYWIYGGAYMSGDAFLYVPTKLMDHDVVVVVIQYRLGVLGFLAARTADNPGNMGLSDQITGLRWVQQHISYFGGNPDLVTVFGQSAGGASTSWMQMTPLTQGPANNGRQLVHRVIPQSGSALEHWTLDLEPKTSFQATAELAACGEVDYKTIQKQLDCMRSRSFENITNAGLKLYSTDRRAGGLGFRGLCPVIQTPLLGQNDVEVLIPYDPKEILENGQYLKVPTMGGTVRDEGSLVAGLMWDDFMVPNNYTEDTEFIRDDTIPMLLNAFERKIGILFDIMKLYSFSDVVVGRHLWSPKTSVFMVFEGLIMLKRSLVSSLSRLSIINLLITVKCWRFGCPETFAWLYIDLILAVAGYKTMKKHMYLF</sequence>
<dbReference type="InterPro" id="IPR029058">
    <property type="entry name" value="AB_hydrolase_fold"/>
</dbReference>
<dbReference type="Pfam" id="PF00135">
    <property type="entry name" value="COesterase"/>
    <property type="match status" value="1"/>
</dbReference>
<protein>
    <recommendedName>
        <fullName evidence="5">Carboxylic ester hydrolase</fullName>
        <ecNumber evidence="5">3.1.1.-</ecNumber>
    </recommendedName>
</protein>
<comment type="caution">
    <text evidence="8">The sequence shown here is derived from an EMBL/GenBank/DDBJ whole genome shotgun (WGS) entry which is preliminary data.</text>
</comment>
<gene>
    <name evidence="8" type="ORF">MNOR_LOCUS962</name>
</gene>
<dbReference type="PANTHER" id="PTHR43142">
    <property type="entry name" value="CARBOXYLIC ESTER HYDROLASE"/>
    <property type="match status" value="1"/>
</dbReference>
<evidence type="ECO:0000256" key="4">
    <source>
        <dbReference type="ARBA" id="ARBA00023180"/>
    </source>
</evidence>
<dbReference type="Proteomes" id="UP001497623">
    <property type="component" value="Unassembled WGS sequence"/>
</dbReference>
<dbReference type="PROSITE" id="PS00122">
    <property type="entry name" value="CARBOXYLESTERASE_B_1"/>
    <property type="match status" value="1"/>
</dbReference>
<dbReference type="PANTHER" id="PTHR43142:SF1">
    <property type="entry name" value="CARBOXYLIC ESTER HYDROLASE"/>
    <property type="match status" value="1"/>
</dbReference>
<feature type="region of interest" description="Disordered" evidence="6">
    <location>
        <begin position="26"/>
        <end position="46"/>
    </location>
</feature>
<dbReference type="InterPro" id="IPR019826">
    <property type="entry name" value="Carboxylesterase_B_AS"/>
</dbReference>
<feature type="compositionally biased region" description="Polar residues" evidence="6">
    <location>
        <begin position="95"/>
        <end position="108"/>
    </location>
</feature>
<dbReference type="EC" id="3.1.1.-" evidence="5"/>
<evidence type="ECO:0000256" key="3">
    <source>
        <dbReference type="ARBA" id="ARBA00022801"/>
    </source>
</evidence>